<evidence type="ECO:0000313" key="3">
    <source>
        <dbReference type="EMBL" id="PHJ21404.1"/>
    </source>
</evidence>
<organism evidence="3 4">
    <name type="scientific">Cystoisospora suis</name>
    <dbReference type="NCBI Taxonomy" id="483139"/>
    <lineage>
        <taxon>Eukaryota</taxon>
        <taxon>Sar</taxon>
        <taxon>Alveolata</taxon>
        <taxon>Apicomplexa</taxon>
        <taxon>Conoidasida</taxon>
        <taxon>Coccidia</taxon>
        <taxon>Eucoccidiorida</taxon>
        <taxon>Eimeriorina</taxon>
        <taxon>Sarcocystidae</taxon>
        <taxon>Cystoisospora</taxon>
    </lineage>
</organism>
<gene>
    <name evidence="3" type="ORF">CSUI_004748</name>
</gene>
<feature type="compositionally biased region" description="Basic and acidic residues" evidence="2">
    <location>
        <begin position="573"/>
        <end position="596"/>
    </location>
</feature>
<evidence type="ECO:0000313" key="4">
    <source>
        <dbReference type="Proteomes" id="UP000221165"/>
    </source>
</evidence>
<feature type="compositionally biased region" description="Basic and acidic residues" evidence="2">
    <location>
        <begin position="498"/>
        <end position="507"/>
    </location>
</feature>
<dbReference type="VEuPathDB" id="ToxoDB:CSUI_004748"/>
<feature type="region of interest" description="Disordered" evidence="2">
    <location>
        <begin position="1"/>
        <end position="64"/>
    </location>
</feature>
<feature type="region of interest" description="Disordered" evidence="2">
    <location>
        <begin position="160"/>
        <end position="233"/>
    </location>
</feature>
<dbReference type="PROSITE" id="PS51257">
    <property type="entry name" value="PROKAR_LIPOPROTEIN"/>
    <property type="match status" value="1"/>
</dbReference>
<reference evidence="3 4" key="1">
    <citation type="journal article" date="2017" name="Int. J. Parasitol.">
        <title>The genome of the protozoan parasite Cystoisospora suis and a reverse vaccinology approach to identify vaccine candidates.</title>
        <authorList>
            <person name="Palmieri N."/>
            <person name="Shrestha A."/>
            <person name="Ruttkowski B."/>
            <person name="Beck T."/>
            <person name="Vogl C."/>
            <person name="Tomley F."/>
            <person name="Blake D.P."/>
            <person name="Joachim A."/>
        </authorList>
    </citation>
    <scope>NUCLEOTIDE SEQUENCE [LARGE SCALE GENOMIC DNA]</scope>
    <source>
        <strain evidence="3 4">Wien I</strain>
    </source>
</reference>
<name>A0A2C6L012_9APIC</name>
<accession>A0A2C6L012</accession>
<feature type="region of interest" description="Disordered" evidence="2">
    <location>
        <begin position="464"/>
        <end position="596"/>
    </location>
</feature>
<feature type="coiled-coil region" evidence="1">
    <location>
        <begin position="76"/>
        <end position="110"/>
    </location>
</feature>
<feature type="non-terminal residue" evidence="3">
    <location>
        <position position="653"/>
    </location>
</feature>
<proteinExistence type="predicted"/>
<dbReference type="GeneID" id="94428143"/>
<comment type="caution">
    <text evidence="3">The sequence shown here is derived from an EMBL/GenBank/DDBJ whole genome shotgun (WGS) entry which is preliminary data.</text>
</comment>
<dbReference type="RefSeq" id="XP_067923087.1">
    <property type="nucleotide sequence ID" value="XM_068064932.1"/>
</dbReference>
<dbReference type="EMBL" id="MIGC01002259">
    <property type="protein sequence ID" value="PHJ21404.1"/>
    <property type="molecule type" value="Genomic_DNA"/>
</dbReference>
<evidence type="ECO:0000256" key="2">
    <source>
        <dbReference type="SAM" id="MobiDB-lite"/>
    </source>
</evidence>
<sequence length="653" mass="74277">MKENLNSSSSLSSSSSSSLAPSSSLSPSSSSSCLPSFSSSSSSSLPSSSSFLPGDDLRGLSSSSAPLSIDMRREMFEAEERIWERLRRQVEEEEEKKKRERHREKLLQQSRLYFESRYLLPRDYCYGCHYTLHPPRGLIPEWTSSWSFSSCAFPGKDLSHLPHDATTTSENADASHRKHRRSMCSSSSSSSSSGRWKGKVHASSAGWASCDGRGGGGKMGGEKGEEREEERKDGREMLFLRQPKAYSPQKGRVLLSIRKKEGDITQRKDTSHPFFNRSSLLIGENHDKIKRTDPGVCTAPLLSRTLEGCDLIHSFPSSDQKPSSSSSSLSLSLRKEKCREADLHCSSNSLCLGYLPRLTFLSADAWKYHRRKILPSSSSSLSSPNNVSCPLSSSSFLSRPSLSPPAPIPSCQSYTPDVSGVYTPETSWKNDEEEMISIMQQCTYNFTQNFQMFHSFLRTYLQTTPPGRHEASEPSRVSMSPSLRDRKRKFQRQKKMKKGDEAREEKGLVFSSPRRRRKSLQRRKRTASDFFSDEEEEERDIEGDMEESDEEEEEEEDEEGYVDSRRSHNNRYRHVEEEDREEEEKKKKEISSSDDREKEYLLQYSLRYRDALVATHNMILIIMYDLSVKHTLKRRGILPPPSEPLANPQTSSL</sequence>
<feature type="compositionally biased region" description="Basic residues" evidence="2">
    <location>
        <begin position="513"/>
        <end position="525"/>
    </location>
</feature>
<keyword evidence="1" id="KW-0175">Coiled coil</keyword>
<protein>
    <submittedName>
        <fullName evidence="3">Uncharacterized protein</fullName>
    </submittedName>
</protein>
<evidence type="ECO:0000256" key="1">
    <source>
        <dbReference type="SAM" id="Coils"/>
    </source>
</evidence>
<feature type="compositionally biased region" description="Acidic residues" evidence="2">
    <location>
        <begin position="531"/>
        <end position="561"/>
    </location>
</feature>
<keyword evidence="4" id="KW-1185">Reference proteome</keyword>
<dbReference type="AlphaFoldDB" id="A0A2C6L012"/>
<feature type="compositionally biased region" description="Basic residues" evidence="2">
    <location>
        <begin position="485"/>
        <end position="497"/>
    </location>
</feature>
<feature type="compositionally biased region" description="Basic and acidic residues" evidence="2">
    <location>
        <begin position="220"/>
        <end position="233"/>
    </location>
</feature>
<dbReference type="Proteomes" id="UP000221165">
    <property type="component" value="Unassembled WGS sequence"/>
</dbReference>
<feature type="compositionally biased region" description="Low complexity" evidence="2">
    <location>
        <begin position="7"/>
        <end position="53"/>
    </location>
</feature>